<comment type="caution">
    <text evidence="3">The sequence shown here is derived from an EMBL/GenBank/DDBJ whole genome shotgun (WGS) entry which is preliminary data.</text>
</comment>
<protein>
    <recommendedName>
        <fullName evidence="2">HAT C-terminal dimerisation domain-containing protein</fullName>
    </recommendedName>
</protein>
<accession>A0AAP0AXY2</accession>
<feature type="domain" description="HAT C-terminal dimerisation" evidence="2">
    <location>
        <begin position="5"/>
        <end position="74"/>
    </location>
</feature>
<evidence type="ECO:0000313" key="3">
    <source>
        <dbReference type="EMBL" id="KAK8918966.1"/>
    </source>
</evidence>
<keyword evidence="4" id="KW-1185">Reference proteome</keyword>
<dbReference type="SUPFAM" id="SSF53098">
    <property type="entry name" value="Ribonuclease H-like"/>
    <property type="match status" value="1"/>
</dbReference>
<sequence length="109" mass="12476">MGSKEIENFDILQWWKNKVNTYPVIAFMARDLLIIQPSIIASESTFSLSCRILNERRSRLSDESLEICICYKNHLDAMKRRQHVASIKDSSSEVEDEPSGLNLAGEDQT</sequence>
<name>A0AAP0AXY2_9ASPA</name>
<organism evidence="3 4">
    <name type="scientific">Platanthera zijinensis</name>
    <dbReference type="NCBI Taxonomy" id="2320716"/>
    <lineage>
        <taxon>Eukaryota</taxon>
        <taxon>Viridiplantae</taxon>
        <taxon>Streptophyta</taxon>
        <taxon>Embryophyta</taxon>
        <taxon>Tracheophyta</taxon>
        <taxon>Spermatophyta</taxon>
        <taxon>Magnoliopsida</taxon>
        <taxon>Liliopsida</taxon>
        <taxon>Asparagales</taxon>
        <taxon>Orchidaceae</taxon>
        <taxon>Orchidoideae</taxon>
        <taxon>Orchideae</taxon>
        <taxon>Orchidinae</taxon>
        <taxon>Platanthera</taxon>
    </lineage>
</organism>
<dbReference type="Proteomes" id="UP001418222">
    <property type="component" value="Unassembled WGS sequence"/>
</dbReference>
<reference evidence="3 4" key="1">
    <citation type="journal article" date="2022" name="Nat. Plants">
        <title>Genomes of leafy and leafless Platanthera orchids illuminate the evolution of mycoheterotrophy.</title>
        <authorList>
            <person name="Li M.H."/>
            <person name="Liu K.W."/>
            <person name="Li Z."/>
            <person name="Lu H.C."/>
            <person name="Ye Q.L."/>
            <person name="Zhang D."/>
            <person name="Wang J.Y."/>
            <person name="Li Y.F."/>
            <person name="Zhong Z.M."/>
            <person name="Liu X."/>
            <person name="Yu X."/>
            <person name="Liu D.K."/>
            <person name="Tu X.D."/>
            <person name="Liu B."/>
            <person name="Hao Y."/>
            <person name="Liao X.Y."/>
            <person name="Jiang Y.T."/>
            <person name="Sun W.H."/>
            <person name="Chen J."/>
            <person name="Chen Y.Q."/>
            <person name="Ai Y."/>
            <person name="Zhai J.W."/>
            <person name="Wu S.S."/>
            <person name="Zhou Z."/>
            <person name="Hsiao Y.Y."/>
            <person name="Wu W.L."/>
            <person name="Chen Y.Y."/>
            <person name="Lin Y.F."/>
            <person name="Hsu J.L."/>
            <person name="Li C.Y."/>
            <person name="Wang Z.W."/>
            <person name="Zhao X."/>
            <person name="Zhong W.Y."/>
            <person name="Ma X.K."/>
            <person name="Ma L."/>
            <person name="Huang J."/>
            <person name="Chen G.Z."/>
            <person name="Huang M.Z."/>
            <person name="Huang L."/>
            <person name="Peng D.H."/>
            <person name="Luo Y.B."/>
            <person name="Zou S.Q."/>
            <person name="Chen S.P."/>
            <person name="Lan S."/>
            <person name="Tsai W.C."/>
            <person name="Van de Peer Y."/>
            <person name="Liu Z.J."/>
        </authorList>
    </citation>
    <scope>NUCLEOTIDE SEQUENCE [LARGE SCALE GENOMIC DNA]</scope>
    <source>
        <strain evidence="3">Lor287</strain>
    </source>
</reference>
<dbReference type="EMBL" id="JBBWWQ010000019">
    <property type="protein sequence ID" value="KAK8918966.1"/>
    <property type="molecule type" value="Genomic_DNA"/>
</dbReference>
<evidence type="ECO:0000313" key="4">
    <source>
        <dbReference type="Proteomes" id="UP001418222"/>
    </source>
</evidence>
<dbReference type="Pfam" id="PF05699">
    <property type="entry name" value="Dimer_Tnp_hAT"/>
    <property type="match status" value="1"/>
</dbReference>
<dbReference type="InterPro" id="IPR012337">
    <property type="entry name" value="RNaseH-like_sf"/>
</dbReference>
<proteinExistence type="predicted"/>
<dbReference type="PANTHER" id="PTHR23272">
    <property type="entry name" value="BED FINGER-RELATED"/>
    <property type="match status" value="1"/>
</dbReference>
<dbReference type="AlphaFoldDB" id="A0AAP0AXY2"/>
<feature type="region of interest" description="Disordered" evidence="1">
    <location>
        <begin position="86"/>
        <end position="109"/>
    </location>
</feature>
<evidence type="ECO:0000259" key="2">
    <source>
        <dbReference type="Pfam" id="PF05699"/>
    </source>
</evidence>
<dbReference type="InterPro" id="IPR008906">
    <property type="entry name" value="HATC_C_dom"/>
</dbReference>
<gene>
    <name evidence="3" type="ORF">KSP39_PZI022048</name>
</gene>
<dbReference type="GO" id="GO:0046983">
    <property type="term" value="F:protein dimerization activity"/>
    <property type="evidence" value="ECO:0007669"/>
    <property type="project" value="InterPro"/>
</dbReference>
<dbReference type="PANTHER" id="PTHR23272:SF190">
    <property type="entry name" value="ZINC FINGER, BED-TYPE-RELATED"/>
    <property type="match status" value="1"/>
</dbReference>
<evidence type="ECO:0000256" key="1">
    <source>
        <dbReference type="SAM" id="MobiDB-lite"/>
    </source>
</evidence>